<dbReference type="EMBL" id="JBHRWI010000052">
    <property type="protein sequence ID" value="MFC3515640.1"/>
    <property type="molecule type" value="Genomic_DNA"/>
</dbReference>
<dbReference type="SUPFAM" id="SSF50965">
    <property type="entry name" value="Galactose oxidase, central domain"/>
    <property type="match status" value="1"/>
</dbReference>
<organism evidence="2 3">
    <name type="scientific">Amycolatopsis halotolerans</name>
    <dbReference type="NCBI Taxonomy" id="330083"/>
    <lineage>
        <taxon>Bacteria</taxon>
        <taxon>Bacillati</taxon>
        <taxon>Actinomycetota</taxon>
        <taxon>Actinomycetes</taxon>
        <taxon>Pseudonocardiales</taxon>
        <taxon>Pseudonocardiaceae</taxon>
        <taxon>Amycolatopsis</taxon>
    </lineage>
</organism>
<sequence>MPIILPIFTALALAFAPATWRVVPTADRAGQAEDFLQATSAVTADDVWAVGHDAGAQTGGLDRTLAEHWNGGSWQIVATPNPDGDSDLLGVAALTRTDVWAVGLSRPTLNTLVPLVEHFDGTSWSVVPVPSPNPDPPTGSGQFTELTAVSAVSPSDVWATGWFNDNRGRIVPLFEHWNGTAWRIVAPPAQGRTARLLPRAISARAADDVWAVGTDNTSTEIVRTFSLHWNGKVWSVVPTVNPIPGAANALSAVVAIAPNNVWAVGDGGANNATDVPLIEHFDGHSWTNAVPANAKLPSRLFGIVARSAGDIWAVGDQHPSPAGLGTTMIQHFTGTAWTAVPAPGPAGSALAGVSTVAGNAWAVGTRGAPNGSCCIRTLALQTAMA</sequence>
<evidence type="ECO:0000313" key="2">
    <source>
        <dbReference type="EMBL" id="MFC3515640.1"/>
    </source>
</evidence>
<dbReference type="InterPro" id="IPR011043">
    <property type="entry name" value="Gal_Oxase/kelch_b-propeller"/>
</dbReference>
<comment type="caution">
    <text evidence="2">The sequence shown here is derived from an EMBL/GenBank/DDBJ whole genome shotgun (WGS) entry which is preliminary data.</text>
</comment>
<dbReference type="RefSeq" id="WP_377871838.1">
    <property type="nucleotide sequence ID" value="NZ_JBHMAY010000034.1"/>
</dbReference>
<keyword evidence="3" id="KW-1185">Reference proteome</keyword>
<evidence type="ECO:0000313" key="3">
    <source>
        <dbReference type="Proteomes" id="UP001595764"/>
    </source>
</evidence>
<evidence type="ECO:0000256" key="1">
    <source>
        <dbReference type="SAM" id="SignalP"/>
    </source>
</evidence>
<name>A0ABV7QQS7_9PSEU</name>
<reference evidence="3" key="1">
    <citation type="journal article" date="2019" name="Int. J. Syst. Evol. Microbiol.">
        <title>The Global Catalogue of Microorganisms (GCM) 10K type strain sequencing project: providing services to taxonomists for standard genome sequencing and annotation.</title>
        <authorList>
            <consortium name="The Broad Institute Genomics Platform"/>
            <consortium name="The Broad Institute Genome Sequencing Center for Infectious Disease"/>
            <person name="Wu L."/>
            <person name="Ma J."/>
        </authorList>
    </citation>
    <scope>NUCLEOTIDE SEQUENCE [LARGE SCALE GENOMIC DNA]</scope>
    <source>
        <strain evidence="3">CGMCC 4.7682</strain>
    </source>
</reference>
<feature type="signal peptide" evidence="1">
    <location>
        <begin position="1"/>
        <end position="20"/>
    </location>
</feature>
<keyword evidence="1" id="KW-0732">Signal</keyword>
<feature type="chain" id="PRO_5046673426" evidence="1">
    <location>
        <begin position="21"/>
        <end position="385"/>
    </location>
</feature>
<accession>A0ABV7QQS7</accession>
<proteinExistence type="predicted"/>
<gene>
    <name evidence="2" type="ORF">ACFORO_36145</name>
</gene>
<dbReference type="Proteomes" id="UP001595764">
    <property type="component" value="Unassembled WGS sequence"/>
</dbReference>
<protein>
    <submittedName>
        <fullName evidence="2">Uncharacterized protein</fullName>
    </submittedName>
</protein>